<dbReference type="RefSeq" id="WP_369221435.1">
    <property type="nucleotide sequence ID" value="NZ_CP163441.1"/>
</dbReference>
<evidence type="ECO:0000313" key="3">
    <source>
        <dbReference type="EMBL" id="XDQ41856.1"/>
    </source>
</evidence>
<feature type="region of interest" description="Disordered" evidence="1">
    <location>
        <begin position="54"/>
        <end position="93"/>
    </location>
</feature>
<name>A0AB39QHD5_9ACTN</name>
<dbReference type="Pfam" id="PF11666">
    <property type="entry name" value="DUF2933"/>
    <property type="match status" value="1"/>
</dbReference>
<evidence type="ECO:0000256" key="1">
    <source>
        <dbReference type="SAM" id="MobiDB-lite"/>
    </source>
</evidence>
<gene>
    <name evidence="3" type="ORF">AB5J52_05995</name>
</gene>
<evidence type="ECO:0000256" key="2">
    <source>
        <dbReference type="SAM" id="Phobius"/>
    </source>
</evidence>
<keyword evidence="2" id="KW-0812">Transmembrane</keyword>
<protein>
    <submittedName>
        <fullName evidence="3">DUF2933 domain-containing protein</fullName>
    </submittedName>
</protein>
<keyword evidence="2" id="KW-1133">Transmembrane helix</keyword>
<dbReference type="InterPro" id="IPR021682">
    <property type="entry name" value="DUF2933"/>
</dbReference>
<organism evidence="3">
    <name type="scientific">Streptomyces sp. R39</name>
    <dbReference type="NCBI Taxonomy" id="3238631"/>
    <lineage>
        <taxon>Bacteria</taxon>
        <taxon>Bacillati</taxon>
        <taxon>Actinomycetota</taxon>
        <taxon>Actinomycetes</taxon>
        <taxon>Kitasatosporales</taxon>
        <taxon>Streptomycetaceae</taxon>
        <taxon>Streptomyces</taxon>
    </lineage>
</organism>
<feature type="transmembrane region" description="Helical" evidence="2">
    <location>
        <begin position="7"/>
        <end position="24"/>
    </location>
</feature>
<sequence>MNKRNYGLYALAAAIVIAAILIVGAPLQNLIWLALVVACPLMMFFMMRGMHGQDMHGGNDQQHDDRDEDPSPSSSGRGDPMRKHDHPTGSSRL</sequence>
<feature type="transmembrane region" description="Helical" evidence="2">
    <location>
        <begin position="30"/>
        <end position="47"/>
    </location>
</feature>
<dbReference type="AlphaFoldDB" id="A0AB39QHD5"/>
<accession>A0AB39QHD5</accession>
<proteinExistence type="predicted"/>
<keyword evidence="2" id="KW-0472">Membrane</keyword>
<dbReference type="EMBL" id="CP163441">
    <property type="protein sequence ID" value="XDQ41856.1"/>
    <property type="molecule type" value="Genomic_DNA"/>
</dbReference>
<reference evidence="3" key="1">
    <citation type="submission" date="2024-07" db="EMBL/GenBank/DDBJ databases">
        <authorList>
            <person name="Yu S.T."/>
        </authorList>
    </citation>
    <scope>NUCLEOTIDE SEQUENCE</scope>
    <source>
        <strain evidence="3">R39</strain>
    </source>
</reference>